<keyword evidence="1" id="KW-1133">Transmembrane helix</keyword>
<organism evidence="2 3">
    <name type="scientific">Clostridium tagluense</name>
    <dbReference type="NCBI Taxonomy" id="360422"/>
    <lineage>
        <taxon>Bacteria</taxon>
        <taxon>Bacillati</taxon>
        <taxon>Bacillota</taxon>
        <taxon>Clostridia</taxon>
        <taxon>Eubacteriales</taxon>
        <taxon>Clostridiaceae</taxon>
        <taxon>Clostridium</taxon>
    </lineage>
</organism>
<dbReference type="EMBL" id="BHYK01000021">
    <property type="protein sequence ID" value="GCD11771.1"/>
    <property type="molecule type" value="Genomic_DNA"/>
</dbReference>
<accession>A0A401UQI2</accession>
<reference evidence="2 3" key="1">
    <citation type="submission" date="2018-11" db="EMBL/GenBank/DDBJ databases">
        <title>Genome sequencing and assembly of Clostridium tagluense strain A121.</title>
        <authorList>
            <person name="Murakami T."/>
            <person name="Segawa T."/>
            <person name="Shcherbakova V.A."/>
            <person name="Mori H."/>
            <person name="Yoshimura Y."/>
        </authorList>
    </citation>
    <scope>NUCLEOTIDE SEQUENCE [LARGE SCALE GENOMIC DNA]</scope>
    <source>
        <strain evidence="2 3">A121</strain>
    </source>
</reference>
<sequence>MNEMLITILVLIICLGIGAGFKYLKTNNMIKKQDIDYVISAFGLTSQIAIQMNLFNEKNIVKISDIIIKSLTYCKANFDGVNIYDNTKLYVYDMCKASGMKLNDSQVSMINQLILIALNKDII</sequence>
<gene>
    <name evidence="2" type="ORF">Ctaglu_33940</name>
</gene>
<protein>
    <submittedName>
        <fullName evidence="2">Uncharacterized protein</fullName>
    </submittedName>
</protein>
<keyword evidence="1" id="KW-0472">Membrane</keyword>
<dbReference type="AlphaFoldDB" id="A0A401UQI2"/>
<name>A0A401UQI2_9CLOT</name>
<comment type="caution">
    <text evidence="2">The sequence shown here is derived from an EMBL/GenBank/DDBJ whole genome shotgun (WGS) entry which is preliminary data.</text>
</comment>
<dbReference type="RefSeq" id="WP_125003874.1">
    <property type="nucleotide sequence ID" value="NZ_BHYK01000021.1"/>
</dbReference>
<feature type="transmembrane region" description="Helical" evidence="1">
    <location>
        <begin position="6"/>
        <end position="24"/>
    </location>
</feature>
<keyword evidence="3" id="KW-1185">Reference proteome</keyword>
<evidence type="ECO:0000313" key="2">
    <source>
        <dbReference type="EMBL" id="GCD11771.1"/>
    </source>
</evidence>
<evidence type="ECO:0000313" key="3">
    <source>
        <dbReference type="Proteomes" id="UP000287872"/>
    </source>
</evidence>
<evidence type="ECO:0000256" key="1">
    <source>
        <dbReference type="SAM" id="Phobius"/>
    </source>
</evidence>
<proteinExistence type="predicted"/>
<dbReference type="Proteomes" id="UP000287872">
    <property type="component" value="Unassembled WGS sequence"/>
</dbReference>
<keyword evidence="1" id="KW-0812">Transmembrane</keyword>